<feature type="region of interest" description="Disordered" evidence="1">
    <location>
        <begin position="28"/>
        <end position="94"/>
    </location>
</feature>
<dbReference type="Gene3D" id="2.160.20.10">
    <property type="entry name" value="Single-stranded right-handed beta-helix, Pectin lyase-like"/>
    <property type="match status" value="1"/>
</dbReference>
<dbReference type="InterPro" id="IPR012334">
    <property type="entry name" value="Pectin_lyas_fold"/>
</dbReference>
<accession>A0A849HK11</accession>
<dbReference type="SUPFAM" id="SSF51126">
    <property type="entry name" value="Pectin lyase-like"/>
    <property type="match status" value="1"/>
</dbReference>
<gene>
    <name evidence="3" type="ORF">HJG52_11715</name>
</gene>
<evidence type="ECO:0000313" key="4">
    <source>
        <dbReference type="Proteomes" id="UP000588586"/>
    </source>
</evidence>
<dbReference type="Proteomes" id="UP000588586">
    <property type="component" value="Unassembled WGS sequence"/>
</dbReference>
<feature type="compositionally biased region" description="Low complexity" evidence="1">
    <location>
        <begin position="76"/>
        <end position="94"/>
    </location>
</feature>
<reference evidence="3 4" key="1">
    <citation type="submission" date="2020-04" db="EMBL/GenBank/DDBJ databases">
        <title>Knoellia sp. isolate from air conditioner.</title>
        <authorList>
            <person name="Chea S."/>
            <person name="Kim D.-U."/>
        </authorList>
    </citation>
    <scope>NUCLEOTIDE SEQUENCE [LARGE SCALE GENOMIC DNA]</scope>
    <source>
        <strain evidence="3 4">DB2414S</strain>
    </source>
</reference>
<organism evidence="3 4">
    <name type="scientific">Knoellia koreensis</name>
    <dbReference type="NCBI Taxonomy" id="2730921"/>
    <lineage>
        <taxon>Bacteria</taxon>
        <taxon>Bacillati</taxon>
        <taxon>Actinomycetota</taxon>
        <taxon>Actinomycetes</taxon>
        <taxon>Micrococcales</taxon>
        <taxon>Intrasporangiaceae</taxon>
        <taxon>Knoellia</taxon>
    </lineage>
</organism>
<dbReference type="RefSeq" id="WP_171243740.1">
    <property type="nucleotide sequence ID" value="NZ_JABEPQ010000002.1"/>
</dbReference>
<dbReference type="InterPro" id="IPR011050">
    <property type="entry name" value="Pectin_lyase_fold/virulence"/>
</dbReference>
<dbReference type="AlphaFoldDB" id="A0A849HK11"/>
<dbReference type="InterPro" id="IPR007742">
    <property type="entry name" value="NosD_dom"/>
</dbReference>
<feature type="compositionally biased region" description="Low complexity" evidence="1">
    <location>
        <begin position="49"/>
        <end position="59"/>
    </location>
</feature>
<comment type="caution">
    <text evidence="3">The sequence shown here is derived from an EMBL/GenBank/DDBJ whole genome shotgun (WGS) entry which is preliminary data.</text>
</comment>
<name>A0A849HK11_9MICO</name>
<feature type="compositionally biased region" description="Polar residues" evidence="1">
    <location>
        <begin position="35"/>
        <end position="48"/>
    </location>
</feature>
<evidence type="ECO:0000256" key="1">
    <source>
        <dbReference type="SAM" id="MobiDB-lite"/>
    </source>
</evidence>
<keyword evidence="4" id="KW-1185">Reference proteome</keyword>
<dbReference type="InterPro" id="IPR006626">
    <property type="entry name" value="PbH1"/>
</dbReference>
<protein>
    <submittedName>
        <fullName evidence="3">Right-handed parallel beta-helix repeat-containing protein</fullName>
    </submittedName>
</protein>
<evidence type="ECO:0000259" key="2">
    <source>
        <dbReference type="Pfam" id="PF05048"/>
    </source>
</evidence>
<proteinExistence type="predicted"/>
<dbReference type="EMBL" id="JABEPQ010000002">
    <property type="protein sequence ID" value="NNM46671.1"/>
    <property type="molecule type" value="Genomic_DNA"/>
</dbReference>
<feature type="compositionally biased region" description="Pro residues" evidence="1">
    <location>
        <begin position="60"/>
        <end position="75"/>
    </location>
</feature>
<dbReference type="SMART" id="SM00710">
    <property type="entry name" value="PbH1"/>
    <property type="match status" value="6"/>
</dbReference>
<evidence type="ECO:0000313" key="3">
    <source>
        <dbReference type="EMBL" id="NNM46671.1"/>
    </source>
</evidence>
<sequence length="682" mass="71059">MRLLAASLATATAVVVLPSVDQRLADTASARPLGPTSTTTKITWKRSGTATSPTTTTPSAPVPTTPTPSTPPPTTTVPATPTSIPTSATQTLTQSSAPPAGALFVATNGADTNPGTAAQPLATLAKALTRAQAGQTVVVRGGVYRQGIAGPVDTSLGTTWSTPAANVTIQGYPGETAWFDGTDAVSGWRADSSTRWSAPWSTPTFCGGRYYEKAVFTAQTMAGPCSHPDMLVPGTATGSPQMLFRNGVQLTEVDAASKVTANTFFYDHGARRLVVGADPAGQTMQAAKRAQALAIYNTTGLTIKNIGFRRYGSNEFTNATSGAVALNKVTGAVLDGVAFTQNAGGGLLGWQAKKLTVRHSFLSLNGFDGMLANGSRREALANPSAGIRDDVLVENSRLDGNNTDGFGPNCAASCASAGAKFTQMVGFTLRDNSFSHNGGNKAAGFWCDLACTEGRIYNNAFVSNAAEGLFYEVSDRGTIASNVMVGNGFAVKGSGLMVSAANTRIYNNTIAGNYNNVLIYDDTRVPGAQVGPDTANVVFANNVVTRGASGRPQVTFRAAQTKPSAFMKFFDYNTYHRPSGTATWWLNWEETAYVNGLYDYPAQLAKARSPLSTHDTYSTVSTDPYFVSASTSDYRLQSTSVAGASVALPSDIATMLHVSPTGAGRGALLPAEAATAAQPIVR</sequence>
<feature type="domain" description="Periplasmic copper-binding protein NosD beta helix" evidence="2">
    <location>
        <begin position="297"/>
        <end position="465"/>
    </location>
</feature>
<dbReference type="Pfam" id="PF05048">
    <property type="entry name" value="NosD"/>
    <property type="match status" value="1"/>
</dbReference>